<protein>
    <submittedName>
        <fullName evidence="1">Uncharacterized protein</fullName>
    </submittedName>
</protein>
<reference evidence="1 2" key="1">
    <citation type="submission" date="2019-08" db="EMBL/GenBank/DDBJ databases">
        <title>In-depth cultivation of the pig gut microbiome towards novel bacterial diversity and tailored functional studies.</title>
        <authorList>
            <person name="Wylensek D."/>
            <person name="Hitch T.C.A."/>
            <person name="Clavel T."/>
        </authorList>
    </citation>
    <scope>NUCLEOTIDE SEQUENCE [LARGE SCALE GENOMIC DNA]</scope>
    <source>
        <strain evidence="1 2">Oil+RF-744-WCA-WT-11</strain>
    </source>
</reference>
<sequence length="111" mass="12580">MGHLFDRIMDVLQLIVLIGSVWTLAKTAVKVAKAPEKSQNDRIRALEIRVDKIAERLEDGDRHFAMIDDGTIITQQCILAMMDALINGDNTTELKAKRDLMQTYLLKRGIK</sequence>
<accession>A0A6L5X2C4</accession>
<dbReference type="EMBL" id="VULZ01000001">
    <property type="protein sequence ID" value="MSS13775.1"/>
    <property type="molecule type" value="Genomic_DNA"/>
</dbReference>
<organism evidence="1 2">
    <name type="scientific">Porcincola intestinalis</name>
    <dbReference type="NCBI Taxonomy" id="2606632"/>
    <lineage>
        <taxon>Bacteria</taxon>
        <taxon>Bacillati</taxon>
        <taxon>Bacillota</taxon>
        <taxon>Clostridia</taxon>
        <taxon>Lachnospirales</taxon>
        <taxon>Lachnospiraceae</taxon>
        <taxon>Porcincola</taxon>
    </lineage>
</organism>
<comment type="caution">
    <text evidence="1">The sequence shown here is derived from an EMBL/GenBank/DDBJ whole genome shotgun (WGS) entry which is preliminary data.</text>
</comment>
<evidence type="ECO:0000313" key="2">
    <source>
        <dbReference type="Proteomes" id="UP000481852"/>
    </source>
</evidence>
<dbReference type="Proteomes" id="UP000481852">
    <property type="component" value="Unassembled WGS sequence"/>
</dbReference>
<proteinExistence type="predicted"/>
<keyword evidence="2" id="KW-1185">Reference proteome</keyword>
<dbReference type="RefSeq" id="WP_154522221.1">
    <property type="nucleotide sequence ID" value="NZ_VULZ01000001.1"/>
</dbReference>
<evidence type="ECO:0000313" key="1">
    <source>
        <dbReference type="EMBL" id="MSS13775.1"/>
    </source>
</evidence>
<name>A0A6L5X2C4_9FIRM</name>
<dbReference type="AlphaFoldDB" id="A0A6L5X2C4"/>
<gene>
    <name evidence="1" type="ORF">FYJ35_01745</name>
</gene>